<dbReference type="Proteomes" id="UP000003755">
    <property type="component" value="Unassembled WGS sequence"/>
</dbReference>
<comment type="catalytic activity">
    <reaction evidence="11">
        <text>(2R)-2-phosphoglycerate = phosphoenolpyruvate + H2O</text>
        <dbReference type="Rhea" id="RHEA:10164"/>
        <dbReference type="ChEBI" id="CHEBI:15377"/>
        <dbReference type="ChEBI" id="CHEBI:58289"/>
        <dbReference type="ChEBI" id="CHEBI:58702"/>
        <dbReference type="EC" id="4.2.1.11"/>
    </reaction>
    <physiologicalReaction direction="left-to-right" evidence="11">
        <dbReference type="Rhea" id="RHEA:10165"/>
    </physiologicalReaction>
</comment>
<name>C9L764_BLAHA</name>
<dbReference type="SFLD" id="SFLDG00178">
    <property type="entry name" value="enolase"/>
    <property type="match status" value="1"/>
</dbReference>
<keyword evidence="7 12" id="KW-0479">Metal-binding</keyword>
<proteinExistence type="inferred from homology"/>
<feature type="binding site" evidence="12 15">
    <location>
        <position position="315"/>
    </location>
    <ligand>
        <name>Mg(2+)</name>
        <dbReference type="ChEBI" id="CHEBI:18420"/>
    </ligand>
</feature>
<evidence type="ECO:0000256" key="9">
    <source>
        <dbReference type="ARBA" id="ARBA00023152"/>
    </source>
</evidence>
<gene>
    <name evidence="12 18" type="primary">eno</name>
    <name evidence="18" type="ORF">BLAHAN_05225</name>
</gene>
<comment type="pathway">
    <text evidence="1 12">Carbohydrate degradation; glycolysis; pyruvate from D-glyceraldehyde 3-phosphate: step 4/5.</text>
</comment>
<dbReference type="STRING" id="537007.BLAHAN_05225"/>
<dbReference type="CDD" id="cd03313">
    <property type="entry name" value="enolase"/>
    <property type="match status" value="1"/>
</dbReference>
<dbReference type="InterPro" id="IPR020809">
    <property type="entry name" value="Enolase_CS"/>
</dbReference>
<evidence type="ECO:0000256" key="13">
    <source>
        <dbReference type="PIRSR" id="PIRSR001400-1"/>
    </source>
</evidence>
<feature type="binding site" evidence="12">
    <location>
        <position position="396"/>
    </location>
    <ligand>
        <name>(2R)-2-phosphoglycerate</name>
        <dbReference type="ChEBI" id="CHEBI:58289"/>
    </ligand>
</feature>
<evidence type="ECO:0000256" key="5">
    <source>
        <dbReference type="ARBA" id="ARBA00022490"/>
    </source>
</evidence>
<dbReference type="InterPro" id="IPR029017">
    <property type="entry name" value="Enolase-like_N"/>
</dbReference>
<evidence type="ECO:0000256" key="7">
    <source>
        <dbReference type="ARBA" id="ARBA00022723"/>
    </source>
</evidence>
<dbReference type="Gene3D" id="3.30.390.10">
    <property type="entry name" value="Enolase-like, N-terminal domain"/>
    <property type="match status" value="1"/>
</dbReference>
<dbReference type="FunFam" id="3.20.20.120:FF:000001">
    <property type="entry name" value="Enolase"/>
    <property type="match status" value="1"/>
</dbReference>
<feature type="binding site" evidence="14">
    <location>
        <position position="179"/>
    </location>
    <ligand>
        <name>substrate</name>
    </ligand>
</feature>
<dbReference type="HOGENOM" id="CLU_031223_2_1_9"/>
<feature type="binding site" evidence="12 15">
    <location>
        <position position="342"/>
    </location>
    <ligand>
        <name>Mg(2+)</name>
        <dbReference type="ChEBI" id="CHEBI:18420"/>
    </ligand>
</feature>
<dbReference type="PROSITE" id="PS00164">
    <property type="entry name" value="ENOLASE"/>
    <property type="match status" value="1"/>
</dbReference>
<accession>C9L764</accession>
<dbReference type="InterPro" id="IPR036849">
    <property type="entry name" value="Enolase-like_C_sf"/>
</dbReference>
<dbReference type="PANTHER" id="PTHR11902:SF1">
    <property type="entry name" value="ENOLASE"/>
    <property type="match status" value="1"/>
</dbReference>
<keyword evidence="5 12" id="KW-0963">Cytoplasm</keyword>
<dbReference type="PANTHER" id="PTHR11902">
    <property type="entry name" value="ENOLASE"/>
    <property type="match status" value="1"/>
</dbReference>
<dbReference type="AlphaFoldDB" id="C9L764"/>
<comment type="cofactor">
    <cofactor evidence="15">
        <name>Mg(2+)</name>
        <dbReference type="ChEBI" id="CHEBI:18420"/>
    </cofactor>
    <text evidence="15">Mg(2+) is required for catalysis and for stabilizing the dimer.</text>
</comment>
<feature type="binding site" evidence="14">
    <location>
        <position position="418"/>
    </location>
    <ligand>
        <name>substrate</name>
    </ligand>
</feature>
<dbReference type="GO" id="GO:0004634">
    <property type="term" value="F:phosphopyruvate hydratase activity"/>
    <property type="evidence" value="ECO:0007669"/>
    <property type="project" value="UniProtKB-UniRule"/>
</dbReference>
<dbReference type="UniPathway" id="UPA00109">
    <property type="reaction ID" value="UER00187"/>
</dbReference>
<evidence type="ECO:0000256" key="10">
    <source>
        <dbReference type="ARBA" id="ARBA00023239"/>
    </source>
</evidence>
<dbReference type="SFLD" id="SFLDS00001">
    <property type="entry name" value="Enolase"/>
    <property type="match status" value="1"/>
</dbReference>
<dbReference type="InterPro" id="IPR000941">
    <property type="entry name" value="Enolase"/>
</dbReference>
<reference evidence="18" key="1">
    <citation type="submission" date="2009-09" db="EMBL/GenBank/DDBJ databases">
        <authorList>
            <person name="Weinstock G."/>
            <person name="Sodergren E."/>
            <person name="Clifton S."/>
            <person name="Fulton L."/>
            <person name="Fulton B."/>
            <person name="Courtney L."/>
            <person name="Fronick C."/>
            <person name="Harrison M."/>
            <person name="Strong C."/>
            <person name="Farmer C."/>
            <person name="Delahaunty K."/>
            <person name="Markovic C."/>
            <person name="Hall O."/>
            <person name="Minx P."/>
            <person name="Tomlinson C."/>
            <person name="Mitreva M."/>
            <person name="Nelson J."/>
            <person name="Hou S."/>
            <person name="Wollam A."/>
            <person name="Pepin K.H."/>
            <person name="Johnson M."/>
            <person name="Bhonagiri V."/>
            <person name="Nash W.E."/>
            <person name="Warren W."/>
            <person name="Chinwalla A."/>
            <person name="Mardis E.R."/>
            <person name="Wilson R.K."/>
        </authorList>
    </citation>
    <scope>NUCLEOTIDE SEQUENCE [LARGE SCALE GENOMIC DNA]</scope>
    <source>
        <strain evidence="18">DSM 20583</strain>
    </source>
</reference>
<dbReference type="GO" id="GO:0009986">
    <property type="term" value="C:cell surface"/>
    <property type="evidence" value="ECO:0007669"/>
    <property type="project" value="UniProtKB-SubCell"/>
</dbReference>
<dbReference type="PRINTS" id="PR00148">
    <property type="entry name" value="ENOLASE"/>
</dbReference>
<organism evidence="18 19">
    <name type="scientific">Blautia hansenii DSM 20583</name>
    <dbReference type="NCBI Taxonomy" id="537007"/>
    <lineage>
        <taxon>Bacteria</taxon>
        <taxon>Bacillati</taxon>
        <taxon>Bacillota</taxon>
        <taxon>Clostridia</taxon>
        <taxon>Lachnospirales</taxon>
        <taxon>Lachnospiraceae</taxon>
        <taxon>Blautia</taxon>
    </lineage>
</organism>
<evidence type="ECO:0000256" key="3">
    <source>
        <dbReference type="ARBA" id="ARBA00012058"/>
    </source>
</evidence>
<feature type="binding site" evidence="12">
    <location>
        <position position="367"/>
    </location>
    <ligand>
        <name>(2R)-2-phosphoglycerate</name>
        <dbReference type="ChEBI" id="CHEBI:58289"/>
    </ligand>
</feature>
<dbReference type="GO" id="GO:0000015">
    <property type="term" value="C:phosphopyruvate hydratase complex"/>
    <property type="evidence" value="ECO:0007669"/>
    <property type="project" value="InterPro"/>
</dbReference>
<keyword evidence="10 12" id="KW-0456">Lyase</keyword>
<feature type="binding site" evidence="14">
    <location>
        <position position="342"/>
    </location>
    <ligand>
        <name>substrate</name>
    </ligand>
</feature>
<dbReference type="Pfam" id="PF00113">
    <property type="entry name" value="Enolase_C"/>
    <property type="match status" value="1"/>
</dbReference>
<evidence type="ECO:0000256" key="4">
    <source>
        <dbReference type="ARBA" id="ARBA00017068"/>
    </source>
</evidence>
<dbReference type="eggNOG" id="COG0148">
    <property type="taxonomic scope" value="Bacteria"/>
</dbReference>
<dbReference type="SMART" id="SM01193">
    <property type="entry name" value="Enolase_N"/>
    <property type="match status" value="1"/>
</dbReference>
<comment type="similarity">
    <text evidence="2 12">Belongs to the enolase family.</text>
</comment>
<dbReference type="Gene3D" id="3.20.20.120">
    <property type="entry name" value="Enolase-like C-terminal domain"/>
    <property type="match status" value="1"/>
</dbReference>
<evidence type="ECO:0000256" key="1">
    <source>
        <dbReference type="ARBA" id="ARBA00005031"/>
    </source>
</evidence>
<evidence type="ECO:0000256" key="8">
    <source>
        <dbReference type="ARBA" id="ARBA00022842"/>
    </source>
</evidence>
<sequence length="456" mass="49946">MNANTNTGNEKTGGCTMNRYLPIRQVYAREVLDSRGNPTVETEVTVGEGIVGKDGYTGKSIVPSGASTGKYEALELRDKENRYCGQGVLKAVENVNDKLAECILGENVLNQRHIDTLLKREDGTENKEKMGANAILGVSLAAADVAAKALRIPLYQYLGGCQAHCMPVPMMNILNGGKHADNTVDFQEFMIMPVGACCFKEGLRMCAEVYHKLKEILKSEGLSAAVGDEGGFAPDLKGAEEALEYMVRAVKEAGFIPGKEISFALDVAASELYEDGMYYFPGQSFMRGEKVRKSAEEMIDYYEQLLEKFPIVSIEDGLCEEDWEGWVKMTQRLGDKVQLVGDDLFVTNTKRLQKGIEMGAGNAILIKVNQIGSLSEAMEAVEMAHKAGYCAIISHRSGESEDTFIADLAVATGTGQIKTGAPCRAERTAKYNRLLEIEDDLGKEAQYRNPFMKNNS</sequence>
<evidence type="ECO:0000313" key="18">
    <source>
        <dbReference type="EMBL" id="EEX22258.1"/>
    </source>
</evidence>
<evidence type="ECO:0000256" key="6">
    <source>
        <dbReference type="ARBA" id="ARBA00022525"/>
    </source>
</evidence>
<dbReference type="SUPFAM" id="SSF51604">
    <property type="entry name" value="Enolase C-terminal domain-like"/>
    <property type="match status" value="1"/>
</dbReference>
<feature type="binding site" evidence="14">
    <location>
        <position position="315"/>
    </location>
    <ligand>
        <name>substrate</name>
    </ligand>
</feature>
<evidence type="ECO:0000256" key="11">
    <source>
        <dbReference type="ARBA" id="ARBA00048951"/>
    </source>
</evidence>
<evidence type="ECO:0000256" key="12">
    <source>
        <dbReference type="HAMAP-Rule" id="MF_00318"/>
    </source>
</evidence>
<comment type="function">
    <text evidence="12">Catalyzes the reversible conversion of 2-phosphoglycerate (2-PG) into phosphoenolpyruvate (PEP). It is essential for the degradation of carbohydrates via glycolysis.</text>
</comment>
<dbReference type="Pfam" id="PF03952">
    <property type="entry name" value="Enolase_N"/>
    <property type="match status" value="1"/>
</dbReference>
<feature type="binding site" evidence="12">
    <location>
        <position position="418"/>
    </location>
    <ligand>
        <name>(2R)-2-phosphoglycerate</name>
        <dbReference type="ChEBI" id="CHEBI:58289"/>
    </ligand>
</feature>
<dbReference type="SUPFAM" id="SSF54826">
    <property type="entry name" value="Enolase N-terminal domain-like"/>
    <property type="match status" value="1"/>
</dbReference>
<dbReference type="InterPro" id="IPR020811">
    <property type="entry name" value="Enolase_N"/>
</dbReference>
<feature type="binding site" evidence="12">
    <location>
        <position position="187"/>
    </location>
    <ligand>
        <name>(2R)-2-phosphoglycerate</name>
        <dbReference type="ChEBI" id="CHEBI:58289"/>
    </ligand>
</feature>
<keyword evidence="19" id="KW-1185">Reference proteome</keyword>
<evidence type="ECO:0000256" key="15">
    <source>
        <dbReference type="PIRSR" id="PIRSR001400-3"/>
    </source>
</evidence>
<dbReference type="EC" id="4.2.1.11" evidence="3 12"/>
<feature type="active site" description="Proton donor" evidence="12 13">
    <location>
        <position position="229"/>
    </location>
</feature>
<feature type="domain" description="Enolase C-terminal TIM barrel" evidence="16">
    <location>
        <begin position="163"/>
        <end position="455"/>
    </location>
</feature>
<feature type="binding site" evidence="12">
    <location>
        <position position="397"/>
    </location>
    <ligand>
        <name>(2R)-2-phosphoglycerate</name>
        <dbReference type="ChEBI" id="CHEBI:58289"/>
    </ligand>
</feature>
<dbReference type="SMART" id="SM01192">
    <property type="entry name" value="Enolase_C"/>
    <property type="match status" value="1"/>
</dbReference>
<comment type="subcellular location">
    <subcellularLocation>
        <location evidence="12">Cytoplasm</location>
    </subcellularLocation>
    <subcellularLocation>
        <location evidence="12">Secreted</location>
    </subcellularLocation>
    <subcellularLocation>
        <location evidence="12">Cell surface</location>
    </subcellularLocation>
    <text evidence="12">Fractions of enolase are present in both the cytoplasm and on the cell surface.</text>
</comment>
<evidence type="ECO:0000313" key="19">
    <source>
        <dbReference type="Proteomes" id="UP000003755"/>
    </source>
</evidence>
<evidence type="ECO:0000256" key="2">
    <source>
        <dbReference type="ARBA" id="ARBA00009604"/>
    </source>
</evidence>
<dbReference type="HAMAP" id="MF_00318">
    <property type="entry name" value="Enolase"/>
    <property type="match status" value="1"/>
</dbReference>
<keyword evidence="9 12" id="KW-0324">Glycolysis</keyword>
<dbReference type="PIRSF" id="PIRSF001400">
    <property type="entry name" value="Enolase"/>
    <property type="match status" value="1"/>
</dbReference>
<comment type="cofactor">
    <cofactor evidence="12">
        <name>Mg(2+)</name>
        <dbReference type="ChEBI" id="CHEBI:18420"/>
    </cofactor>
    <text evidence="12">Binds a second Mg(2+) ion via substrate during catalysis.</text>
</comment>
<keyword evidence="8 12" id="KW-0460">Magnesium</keyword>
<comment type="caution">
    <text evidence="18">The sequence shown here is derived from an EMBL/GenBank/DDBJ whole genome shotgun (WGS) entry which is preliminary data.</text>
</comment>
<feature type="binding site" evidence="14">
    <location>
        <position position="188"/>
    </location>
    <ligand>
        <name>substrate</name>
    </ligand>
</feature>
<dbReference type="SFLD" id="SFLDF00002">
    <property type="entry name" value="enolase"/>
    <property type="match status" value="1"/>
</dbReference>
<dbReference type="GO" id="GO:0005576">
    <property type="term" value="C:extracellular region"/>
    <property type="evidence" value="ECO:0007669"/>
    <property type="project" value="UniProtKB-SubCell"/>
</dbReference>
<dbReference type="InterPro" id="IPR020810">
    <property type="entry name" value="Enolase_C"/>
</dbReference>
<keyword evidence="6 12" id="KW-0964">Secreted</keyword>
<evidence type="ECO:0000256" key="14">
    <source>
        <dbReference type="PIRSR" id="PIRSR001400-2"/>
    </source>
</evidence>
<evidence type="ECO:0000259" key="16">
    <source>
        <dbReference type="SMART" id="SM01192"/>
    </source>
</evidence>
<dbReference type="NCBIfam" id="TIGR01060">
    <property type="entry name" value="eno"/>
    <property type="match status" value="1"/>
</dbReference>
<dbReference type="GO" id="GO:0000287">
    <property type="term" value="F:magnesium ion binding"/>
    <property type="evidence" value="ECO:0007669"/>
    <property type="project" value="UniProtKB-UniRule"/>
</dbReference>
<feature type="active site" description="Proton acceptor" evidence="12 13">
    <location>
        <position position="367"/>
    </location>
</feature>
<dbReference type="GO" id="GO:0006096">
    <property type="term" value="P:glycolytic process"/>
    <property type="evidence" value="ECO:0007669"/>
    <property type="project" value="UniProtKB-UniRule"/>
</dbReference>
<feature type="binding site" evidence="14">
    <location>
        <begin position="394"/>
        <end position="397"/>
    </location>
    <ligand>
        <name>substrate</name>
    </ligand>
</feature>
<protein>
    <recommendedName>
        <fullName evidence="4 12">Enolase</fullName>
        <ecNumber evidence="3 12">4.2.1.11</ecNumber>
    </recommendedName>
    <alternativeName>
        <fullName evidence="12">2-phospho-D-glycerate hydro-lyase</fullName>
    </alternativeName>
    <alternativeName>
        <fullName evidence="12">2-phosphoglycerate dehydratase</fullName>
    </alternativeName>
</protein>
<evidence type="ECO:0000259" key="17">
    <source>
        <dbReference type="SMART" id="SM01193"/>
    </source>
</evidence>
<feature type="domain" description="Enolase N-terminal" evidence="17">
    <location>
        <begin position="23"/>
        <end position="158"/>
    </location>
</feature>
<dbReference type="EMBL" id="ABYU02000012">
    <property type="protein sequence ID" value="EEX22258.1"/>
    <property type="molecule type" value="Genomic_DNA"/>
</dbReference>
<feature type="binding site" evidence="12 15">
    <location>
        <position position="266"/>
    </location>
    <ligand>
        <name>Mg(2+)</name>
        <dbReference type="ChEBI" id="CHEBI:18420"/>
    </ligand>
</feature>